<dbReference type="PANTHER" id="PTHR19336">
    <property type="entry name" value="UNCHARACTERIZED DUF1167"/>
    <property type="match status" value="1"/>
</dbReference>
<evidence type="ECO:0000256" key="2">
    <source>
        <dbReference type="ARBA" id="ARBA00008179"/>
    </source>
</evidence>
<feature type="region of interest" description="Disordered" evidence="8">
    <location>
        <begin position="240"/>
        <end position="259"/>
    </location>
</feature>
<evidence type="ECO:0000256" key="7">
    <source>
        <dbReference type="SAM" id="Coils"/>
    </source>
</evidence>
<evidence type="ECO:0000256" key="6">
    <source>
        <dbReference type="ARBA" id="ARBA00023212"/>
    </source>
</evidence>
<dbReference type="Proteomes" id="UP001239994">
    <property type="component" value="Unassembled WGS sequence"/>
</dbReference>
<dbReference type="Pfam" id="PF06657">
    <property type="entry name" value="Cep57_MT_bd"/>
    <property type="match status" value="1"/>
</dbReference>
<evidence type="ECO:0008006" key="13">
    <source>
        <dbReference type="Google" id="ProtNLM"/>
    </source>
</evidence>
<comment type="similarity">
    <text evidence="2">Belongs to the translokin family.</text>
</comment>
<reference evidence="11" key="1">
    <citation type="submission" date="2023-03" db="EMBL/GenBank/DDBJ databases">
        <title>Electrophorus voltai genome.</title>
        <authorList>
            <person name="Bian C."/>
        </authorList>
    </citation>
    <scope>NUCLEOTIDE SEQUENCE</scope>
    <source>
        <strain evidence="11">CB-2022</strain>
        <tissue evidence="11">Muscle</tissue>
    </source>
</reference>
<dbReference type="Gene3D" id="1.20.58.90">
    <property type="match status" value="1"/>
</dbReference>
<dbReference type="FunFam" id="1.20.58.90:FF:000003">
    <property type="entry name" value="Centrosomal protein of 57 kDa"/>
    <property type="match status" value="1"/>
</dbReference>
<comment type="subcellular location">
    <subcellularLocation>
        <location evidence="1">Cytoplasm</location>
        <location evidence="1">Cytoskeleton</location>
        <location evidence="1">Microtubule organizing center</location>
        <location evidence="1">Centrosome</location>
    </subcellularLocation>
</comment>
<accession>A0AAD9DNH8</accession>
<feature type="domain" description="Cep57 centrosome localisation" evidence="10">
    <location>
        <begin position="62"/>
        <end position="234"/>
    </location>
</feature>
<keyword evidence="3" id="KW-0963">Cytoplasm</keyword>
<organism evidence="11 12">
    <name type="scientific">Electrophorus voltai</name>
    <dbReference type="NCBI Taxonomy" id="2609070"/>
    <lineage>
        <taxon>Eukaryota</taxon>
        <taxon>Metazoa</taxon>
        <taxon>Chordata</taxon>
        <taxon>Craniata</taxon>
        <taxon>Vertebrata</taxon>
        <taxon>Euteleostomi</taxon>
        <taxon>Actinopterygii</taxon>
        <taxon>Neopterygii</taxon>
        <taxon>Teleostei</taxon>
        <taxon>Ostariophysi</taxon>
        <taxon>Gymnotiformes</taxon>
        <taxon>Gymnotoidei</taxon>
        <taxon>Gymnotidae</taxon>
        <taxon>Electrophorus</taxon>
    </lineage>
</organism>
<comment type="caution">
    <text evidence="11">The sequence shown here is derived from an EMBL/GenBank/DDBJ whole genome shotgun (WGS) entry which is preliminary data.</text>
</comment>
<dbReference type="GO" id="GO:0008017">
    <property type="term" value="F:microtubule binding"/>
    <property type="evidence" value="ECO:0007669"/>
    <property type="project" value="InterPro"/>
</dbReference>
<evidence type="ECO:0000313" key="11">
    <source>
        <dbReference type="EMBL" id="KAK1786167.1"/>
    </source>
</evidence>
<evidence type="ECO:0000256" key="1">
    <source>
        <dbReference type="ARBA" id="ARBA00004300"/>
    </source>
</evidence>
<evidence type="ECO:0000313" key="12">
    <source>
        <dbReference type="Proteomes" id="UP001239994"/>
    </source>
</evidence>
<dbReference type="Pfam" id="PF14073">
    <property type="entry name" value="Cep57_CLD"/>
    <property type="match status" value="1"/>
</dbReference>
<dbReference type="PANTHER" id="PTHR19336:SF11">
    <property type="entry name" value="CENTROSOMAL PROTEIN OF 57 KDA"/>
    <property type="match status" value="1"/>
</dbReference>
<protein>
    <recommendedName>
        <fullName evidence="13">Centrosomal protein 57</fullName>
    </recommendedName>
</protein>
<gene>
    <name evidence="11" type="ORF">P4O66_017882</name>
</gene>
<dbReference type="GO" id="GO:0005874">
    <property type="term" value="C:microtubule"/>
    <property type="evidence" value="ECO:0007669"/>
    <property type="project" value="UniProtKB-KW"/>
</dbReference>
<dbReference type="InterPro" id="IPR025913">
    <property type="entry name" value="Cep57_CLD"/>
</dbReference>
<dbReference type="GO" id="GO:0005813">
    <property type="term" value="C:centrosome"/>
    <property type="evidence" value="ECO:0007669"/>
    <property type="project" value="UniProtKB-SubCell"/>
</dbReference>
<feature type="domain" description="Cep57 centrosome microtubule-binding" evidence="9">
    <location>
        <begin position="332"/>
        <end position="404"/>
    </location>
</feature>
<dbReference type="InterPro" id="IPR024957">
    <property type="entry name" value="Cep57_MT-bd_dom"/>
</dbReference>
<sequence length="477" mass="53562">MPLSAQSCLQEVVTVPSRNGVMSDTASLTSYADYPVGQPFINTNVIQSTRPIKAFPESSSGAILSALKNLQEKIRRLELERAQAEQNLWKLSRETSGAQSALDRGHESCKAAAPKNQELVSQLAAAEAKCNLLEKQLDYMKKLVRNTESDRTAVLKHQVCVRDSDTADALDVRLKLEKLDMLEQEYRRLTHTQNMAEVKIRELERKLQEEEHQRKLVQDRAAQLQTGLEANRILIQSVSPCPPKTSKAKKRLVSKKSLAQQPSYAQPHYRLSLGDVPFVAGMSTGASHSVRANVQHVLHLLKQHNRQLCNDRVLGNTPLASLGGPSEHHSSSSSSSSSCSEELSDLLLALQDEFGHMSFEHQELAKQIQQCRSDRLRQDLEREMETLVKKMEAKGEQIAKVRRHQTVMEKLKKQSRQRSPRHGEVAATTTVGTRGCSAQPVRVKSRPGERSKDSLRLLQDMRSLQTSLRADQLSWDY</sequence>
<dbReference type="GO" id="GO:0042802">
    <property type="term" value="F:identical protein binding"/>
    <property type="evidence" value="ECO:0007669"/>
    <property type="project" value="InterPro"/>
</dbReference>
<evidence type="ECO:0000259" key="10">
    <source>
        <dbReference type="Pfam" id="PF14073"/>
    </source>
</evidence>
<keyword evidence="5 7" id="KW-0175">Coiled coil</keyword>
<name>A0AAD9DNH8_9TELE</name>
<evidence type="ECO:0000256" key="5">
    <source>
        <dbReference type="ARBA" id="ARBA00023054"/>
    </source>
</evidence>
<proteinExistence type="inferred from homology"/>
<evidence type="ECO:0000256" key="3">
    <source>
        <dbReference type="ARBA" id="ARBA00022490"/>
    </source>
</evidence>
<feature type="coiled-coil region" evidence="7">
    <location>
        <begin position="172"/>
        <end position="220"/>
    </location>
</feature>
<feature type="region of interest" description="Disordered" evidence="8">
    <location>
        <begin position="411"/>
        <end position="453"/>
    </location>
</feature>
<dbReference type="InterPro" id="IPR051756">
    <property type="entry name" value="Centrosomal_MT-associated"/>
</dbReference>
<evidence type="ECO:0000259" key="9">
    <source>
        <dbReference type="Pfam" id="PF06657"/>
    </source>
</evidence>
<dbReference type="AlphaFoldDB" id="A0AAD9DNH8"/>
<dbReference type="EMBL" id="JAROKS010000025">
    <property type="protein sequence ID" value="KAK1786167.1"/>
    <property type="molecule type" value="Genomic_DNA"/>
</dbReference>
<evidence type="ECO:0000256" key="8">
    <source>
        <dbReference type="SAM" id="MobiDB-lite"/>
    </source>
</evidence>
<dbReference type="GO" id="GO:0043015">
    <property type="term" value="F:gamma-tubulin binding"/>
    <property type="evidence" value="ECO:0007669"/>
    <property type="project" value="InterPro"/>
</dbReference>
<keyword evidence="4" id="KW-0493">Microtubule</keyword>
<keyword evidence="6" id="KW-0206">Cytoskeleton</keyword>
<feature type="coiled-coil region" evidence="7">
    <location>
        <begin position="60"/>
        <end position="143"/>
    </location>
</feature>
<keyword evidence="12" id="KW-1185">Reference proteome</keyword>
<evidence type="ECO:0000256" key="4">
    <source>
        <dbReference type="ARBA" id="ARBA00022701"/>
    </source>
</evidence>